<dbReference type="RefSeq" id="WP_035841761.1">
    <property type="nucleotide sequence ID" value="NZ_BNAB01000002.1"/>
</dbReference>
<dbReference type="GO" id="GO:0005576">
    <property type="term" value="C:extracellular region"/>
    <property type="evidence" value="ECO:0007669"/>
    <property type="project" value="UniProtKB-SubCell"/>
</dbReference>
<dbReference type="Proteomes" id="UP000199541">
    <property type="component" value="Unassembled WGS sequence"/>
</dbReference>
<comment type="function">
    <text evidence="3">Flagellin is the subunit protein which polymerizes to form the filaments of bacterial flagella.</text>
</comment>
<comment type="similarity">
    <text evidence="1 3">Belongs to the bacterial flagellin family.</text>
</comment>
<evidence type="ECO:0000313" key="8">
    <source>
        <dbReference type="Proteomes" id="UP000199541"/>
    </source>
</evidence>
<reference evidence="7 8" key="2">
    <citation type="submission" date="2016-10" db="EMBL/GenBank/DDBJ databases">
        <authorList>
            <person name="Varghese N."/>
            <person name="Submissions S."/>
        </authorList>
    </citation>
    <scope>NUCLEOTIDE SEQUENCE [LARGE SCALE GENOMIC DNA]</scope>
    <source>
        <strain evidence="7 8">DSM 24802</strain>
    </source>
</reference>
<evidence type="ECO:0000256" key="1">
    <source>
        <dbReference type="ARBA" id="ARBA00005709"/>
    </source>
</evidence>
<dbReference type="PANTHER" id="PTHR42792">
    <property type="entry name" value="FLAGELLIN"/>
    <property type="match status" value="1"/>
</dbReference>
<dbReference type="EMBL" id="BNAB01000002">
    <property type="protein sequence ID" value="GHD99249.1"/>
    <property type="molecule type" value="Genomic_DNA"/>
</dbReference>
<dbReference type="InterPro" id="IPR001029">
    <property type="entry name" value="Flagellin_N"/>
</dbReference>
<dbReference type="PANTHER" id="PTHR42792:SF1">
    <property type="entry name" value="FLAGELLAR HOOK-ASSOCIATED PROTEIN 3"/>
    <property type="match status" value="1"/>
</dbReference>
<keyword evidence="8" id="KW-1185">Reference proteome</keyword>
<feature type="domain" description="Flagellin N-terminal" evidence="4">
    <location>
        <begin position="9"/>
        <end position="141"/>
    </location>
</feature>
<evidence type="ECO:0000313" key="7">
    <source>
        <dbReference type="EMBL" id="SDW30586.1"/>
    </source>
</evidence>
<feature type="domain" description="Flagellin C-terminal" evidence="5">
    <location>
        <begin position="279"/>
        <end position="358"/>
    </location>
</feature>
<evidence type="ECO:0000313" key="9">
    <source>
        <dbReference type="Proteomes" id="UP000634647"/>
    </source>
</evidence>
<keyword evidence="3" id="KW-0964">Secreted</keyword>
<reference evidence="6" key="1">
    <citation type="journal article" date="2014" name="Int. J. Syst. Evol. Microbiol.">
        <title>Complete genome sequence of Corynebacterium casei LMG S-19264T (=DSM 44701T), isolated from a smear-ripened cheese.</title>
        <authorList>
            <consortium name="US DOE Joint Genome Institute (JGI-PGF)"/>
            <person name="Walter F."/>
            <person name="Albersmeier A."/>
            <person name="Kalinowski J."/>
            <person name="Ruckert C."/>
        </authorList>
    </citation>
    <scope>NUCLEOTIDE SEQUENCE</scope>
    <source>
        <strain evidence="6">CGMCC 1.10859</strain>
    </source>
</reference>
<comment type="subcellular location">
    <subcellularLocation>
        <location evidence="3">Secreted</location>
    </subcellularLocation>
    <subcellularLocation>
        <location evidence="3">Bacterial flagellum</location>
    </subcellularLocation>
</comment>
<evidence type="ECO:0000256" key="3">
    <source>
        <dbReference type="RuleBase" id="RU362073"/>
    </source>
</evidence>
<evidence type="ECO:0000256" key="2">
    <source>
        <dbReference type="ARBA" id="ARBA00023143"/>
    </source>
</evidence>
<dbReference type="InterPro" id="IPR001492">
    <property type="entry name" value="Flagellin"/>
</dbReference>
<sequence length="358" mass="37039">MINILNPLSTLIAGQNSRRDVARLQVELQQASQEVSTGVRANVFSDLGQTAAIPMMLRAQMDQTDAFAQSNALLGNKMDVMATALGSVHDSAQSVIAQAVANLAQPGADAATLQQTAKAALDQITTALNANFAGQYLFSGTTSDQPPLQVRDQVNSATGLSPQGVIASIVGAGPTSAADAATKAGQIDAVFNSTTGTSQDFEATFYNGTPAKDASGNPNPRVAGQIAPGQNVDYGIQANDPSIRGILKGLTMLASTDPSKISDPGAYKAWMKSAVGALSDGIAGLTDAQAQLGSQQKLVSDTATRQGDLKAVYTSRINAFEGVDPYAAASRLTQLQTQLQATYVATAQIGKLSILNYM</sequence>
<dbReference type="AlphaFoldDB" id="A0AAN4UNM3"/>
<reference evidence="6" key="3">
    <citation type="submission" date="2023-06" db="EMBL/GenBank/DDBJ databases">
        <authorList>
            <person name="Sun Q."/>
            <person name="Zhou Y."/>
        </authorList>
    </citation>
    <scope>NUCLEOTIDE SEQUENCE</scope>
    <source>
        <strain evidence="6">CGMCC 1.10859</strain>
    </source>
</reference>
<evidence type="ECO:0000313" key="6">
    <source>
        <dbReference type="EMBL" id="GHD99249.1"/>
    </source>
</evidence>
<gene>
    <name evidence="6" type="ORF">GCM10008024_05870</name>
    <name evidence="7" type="ORF">SAMN05444006_102288</name>
</gene>
<keyword evidence="7" id="KW-0966">Cell projection</keyword>
<dbReference type="GO" id="GO:0005198">
    <property type="term" value="F:structural molecule activity"/>
    <property type="evidence" value="ECO:0007669"/>
    <property type="project" value="UniProtKB-UniRule"/>
</dbReference>
<dbReference type="Pfam" id="PF00700">
    <property type="entry name" value="Flagellin_C"/>
    <property type="match status" value="1"/>
</dbReference>
<dbReference type="EMBL" id="FNOB01000002">
    <property type="protein sequence ID" value="SDW30586.1"/>
    <property type="molecule type" value="Genomic_DNA"/>
</dbReference>
<dbReference type="GO" id="GO:0009288">
    <property type="term" value="C:bacterial-type flagellum"/>
    <property type="evidence" value="ECO:0007669"/>
    <property type="project" value="UniProtKB-SubCell"/>
</dbReference>
<dbReference type="InterPro" id="IPR046358">
    <property type="entry name" value="Flagellin_C"/>
</dbReference>
<name>A0AAN4UNM3_9RHOB</name>
<dbReference type="Proteomes" id="UP000634647">
    <property type="component" value="Unassembled WGS sequence"/>
</dbReference>
<keyword evidence="7" id="KW-0969">Cilium</keyword>
<evidence type="ECO:0000259" key="5">
    <source>
        <dbReference type="Pfam" id="PF00700"/>
    </source>
</evidence>
<keyword evidence="7" id="KW-0282">Flagellum</keyword>
<dbReference type="Pfam" id="PF00669">
    <property type="entry name" value="Flagellin_N"/>
    <property type="match status" value="1"/>
</dbReference>
<proteinExistence type="inferred from homology"/>
<accession>A0AAN4UNM3</accession>
<dbReference type="Gene3D" id="1.20.1330.10">
    <property type="entry name" value="f41 fragment of flagellin, N-terminal domain"/>
    <property type="match status" value="1"/>
</dbReference>
<dbReference type="SUPFAM" id="SSF64518">
    <property type="entry name" value="Phase 1 flagellin"/>
    <property type="match status" value="1"/>
</dbReference>
<comment type="caution">
    <text evidence="6">The sequence shown here is derived from an EMBL/GenBank/DDBJ whole genome shotgun (WGS) entry which is preliminary data.</text>
</comment>
<protein>
    <recommendedName>
        <fullName evidence="3">Flagellin</fullName>
    </recommendedName>
</protein>
<keyword evidence="2 3" id="KW-0975">Bacterial flagellum</keyword>
<organism evidence="6 9">
    <name type="scientific">Allgaiera indica</name>
    <dbReference type="NCBI Taxonomy" id="765699"/>
    <lineage>
        <taxon>Bacteria</taxon>
        <taxon>Pseudomonadati</taxon>
        <taxon>Pseudomonadota</taxon>
        <taxon>Alphaproteobacteria</taxon>
        <taxon>Rhodobacterales</taxon>
        <taxon>Paracoccaceae</taxon>
        <taxon>Allgaiera</taxon>
    </lineage>
</organism>
<evidence type="ECO:0000259" key="4">
    <source>
        <dbReference type="Pfam" id="PF00669"/>
    </source>
</evidence>